<evidence type="ECO:0008006" key="4">
    <source>
        <dbReference type="Google" id="ProtNLM"/>
    </source>
</evidence>
<evidence type="ECO:0000256" key="1">
    <source>
        <dbReference type="SAM" id="MobiDB-lite"/>
    </source>
</evidence>
<organism evidence="2 3">
    <name type="scientific">Hyaloperonospora arabidopsidis (strain Emoy2)</name>
    <name type="common">Downy mildew agent</name>
    <name type="synonym">Peronospora arabidopsidis</name>
    <dbReference type="NCBI Taxonomy" id="559515"/>
    <lineage>
        <taxon>Eukaryota</taxon>
        <taxon>Sar</taxon>
        <taxon>Stramenopiles</taxon>
        <taxon>Oomycota</taxon>
        <taxon>Peronosporomycetes</taxon>
        <taxon>Peronosporales</taxon>
        <taxon>Peronosporaceae</taxon>
        <taxon>Hyaloperonospora</taxon>
    </lineage>
</organism>
<dbReference type="AlphaFoldDB" id="M4BVK9"/>
<dbReference type="EnsemblProtists" id="HpaT810553">
    <property type="protein sequence ID" value="HpaP810553"/>
    <property type="gene ID" value="HpaG810553"/>
</dbReference>
<sequence length="156" mass="17302">MTDPWWRARVSSEMYEGIDNLESLYKRAGYSFSDGPSSEADVPCHTARQGQAHPPSVASEDLNYPPRANSCTTGRGSSSSILSLRVGSRGVPRGSVGHRARQPMDEAEEETHPPPNLHIQPNTVSQIDRVTCELGEDLEYERGRRLDLLGDVNRLR</sequence>
<evidence type="ECO:0000313" key="3">
    <source>
        <dbReference type="Proteomes" id="UP000011713"/>
    </source>
</evidence>
<protein>
    <recommendedName>
        <fullName evidence="4">RxLR effector candidate protein</fullName>
    </recommendedName>
</protein>
<reference evidence="2" key="2">
    <citation type="submission" date="2015-06" db="UniProtKB">
        <authorList>
            <consortium name="EnsemblProtists"/>
        </authorList>
    </citation>
    <scope>IDENTIFICATION</scope>
    <source>
        <strain evidence="2">Emoy2</strain>
    </source>
</reference>
<proteinExistence type="predicted"/>
<dbReference type="EMBL" id="JH597982">
    <property type="status" value="NOT_ANNOTATED_CDS"/>
    <property type="molecule type" value="Genomic_DNA"/>
</dbReference>
<dbReference type="InParanoid" id="M4BVK9"/>
<feature type="compositionally biased region" description="Low complexity" evidence="1">
    <location>
        <begin position="74"/>
        <end position="95"/>
    </location>
</feature>
<reference evidence="3" key="1">
    <citation type="journal article" date="2010" name="Science">
        <title>Signatures of adaptation to obligate biotrophy in the Hyaloperonospora arabidopsidis genome.</title>
        <authorList>
            <person name="Baxter L."/>
            <person name="Tripathy S."/>
            <person name="Ishaque N."/>
            <person name="Boot N."/>
            <person name="Cabral A."/>
            <person name="Kemen E."/>
            <person name="Thines M."/>
            <person name="Ah-Fong A."/>
            <person name="Anderson R."/>
            <person name="Badejoko W."/>
            <person name="Bittner-Eddy P."/>
            <person name="Boore J.L."/>
            <person name="Chibucos M.C."/>
            <person name="Coates M."/>
            <person name="Dehal P."/>
            <person name="Delehaunty K."/>
            <person name="Dong S."/>
            <person name="Downton P."/>
            <person name="Dumas B."/>
            <person name="Fabro G."/>
            <person name="Fronick C."/>
            <person name="Fuerstenberg S.I."/>
            <person name="Fulton L."/>
            <person name="Gaulin E."/>
            <person name="Govers F."/>
            <person name="Hughes L."/>
            <person name="Humphray S."/>
            <person name="Jiang R.H."/>
            <person name="Judelson H."/>
            <person name="Kamoun S."/>
            <person name="Kyung K."/>
            <person name="Meijer H."/>
            <person name="Minx P."/>
            <person name="Morris P."/>
            <person name="Nelson J."/>
            <person name="Phuntumart V."/>
            <person name="Qutob D."/>
            <person name="Rehmany A."/>
            <person name="Rougon-Cardoso A."/>
            <person name="Ryden P."/>
            <person name="Torto-Alalibo T."/>
            <person name="Studholme D."/>
            <person name="Wang Y."/>
            <person name="Win J."/>
            <person name="Wood J."/>
            <person name="Clifton S.W."/>
            <person name="Rogers J."/>
            <person name="Van den Ackerveken G."/>
            <person name="Jones J.D."/>
            <person name="McDowell J.M."/>
            <person name="Beynon J."/>
            <person name="Tyler B.M."/>
        </authorList>
    </citation>
    <scope>NUCLEOTIDE SEQUENCE [LARGE SCALE GENOMIC DNA]</scope>
    <source>
        <strain evidence="3">Emoy2</strain>
    </source>
</reference>
<name>M4BVK9_HYAAE</name>
<keyword evidence="3" id="KW-1185">Reference proteome</keyword>
<evidence type="ECO:0000313" key="2">
    <source>
        <dbReference type="EnsemblProtists" id="HpaP810553"/>
    </source>
</evidence>
<dbReference type="VEuPathDB" id="FungiDB:HpaG810553"/>
<dbReference type="Proteomes" id="UP000011713">
    <property type="component" value="Unassembled WGS sequence"/>
</dbReference>
<dbReference type="HOGENOM" id="CLU_096991_1_0_1"/>
<accession>M4BVK9</accession>
<feature type="region of interest" description="Disordered" evidence="1">
    <location>
        <begin position="31"/>
        <end position="123"/>
    </location>
</feature>